<dbReference type="EC" id="4.2.1.1" evidence="2"/>
<dbReference type="CDD" id="cd03379">
    <property type="entry name" value="beta_CA_cladeD"/>
    <property type="match status" value="1"/>
</dbReference>
<evidence type="ECO:0000313" key="9">
    <source>
        <dbReference type="Proteomes" id="UP000217215"/>
    </source>
</evidence>
<keyword evidence="4 7" id="KW-0862">Zinc</keyword>
<protein>
    <recommendedName>
        <fullName evidence="2">carbonic anhydrase</fullName>
        <ecNumber evidence="2">4.2.1.1</ecNumber>
    </recommendedName>
</protein>
<evidence type="ECO:0000256" key="2">
    <source>
        <dbReference type="ARBA" id="ARBA00012925"/>
    </source>
</evidence>
<dbReference type="EMBL" id="CP016773">
    <property type="protein sequence ID" value="ASY15410.1"/>
    <property type="molecule type" value="Genomic_DNA"/>
</dbReference>
<evidence type="ECO:0000256" key="6">
    <source>
        <dbReference type="ARBA" id="ARBA00048348"/>
    </source>
</evidence>
<dbReference type="PANTHER" id="PTHR43175:SF3">
    <property type="entry name" value="CARBON DISULFIDE HYDROLASE"/>
    <property type="match status" value="1"/>
</dbReference>
<dbReference type="Proteomes" id="UP000217215">
    <property type="component" value="Chromosome"/>
</dbReference>
<evidence type="ECO:0000256" key="3">
    <source>
        <dbReference type="ARBA" id="ARBA00022723"/>
    </source>
</evidence>
<evidence type="ECO:0000256" key="5">
    <source>
        <dbReference type="ARBA" id="ARBA00024993"/>
    </source>
</evidence>
<feature type="binding site" evidence="7">
    <location>
        <position position="45"/>
    </location>
    <ligand>
        <name>Zn(2+)</name>
        <dbReference type="ChEBI" id="CHEBI:29105"/>
    </ligand>
</feature>
<reference evidence="8 9" key="1">
    <citation type="submission" date="2016-07" db="EMBL/GenBank/DDBJ databases">
        <title>High microdiversification within the ubiquitous acI lineage of Actinobacteria.</title>
        <authorList>
            <person name="Neuenschwander S.M."/>
            <person name="Salcher M."/>
            <person name="Ghai R."/>
            <person name="Pernthaler J."/>
        </authorList>
    </citation>
    <scope>NUCLEOTIDE SEQUENCE [LARGE SCALE GENOMIC DNA]</scope>
    <source>
        <strain evidence="8">MMS-IA-56</strain>
    </source>
</reference>
<keyword evidence="9" id="KW-1185">Reference proteome</keyword>
<dbReference type="InterPro" id="IPR001765">
    <property type="entry name" value="Carbonic_anhydrase"/>
</dbReference>
<dbReference type="SMART" id="SM00947">
    <property type="entry name" value="Pro_CA"/>
    <property type="match status" value="1"/>
</dbReference>
<evidence type="ECO:0000256" key="1">
    <source>
        <dbReference type="ARBA" id="ARBA00006217"/>
    </source>
</evidence>
<dbReference type="Gene3D" id="3.40.1050.10">
    <property type="entry name" value="Carbonic anhydrase"/>
    <property type="match status" value="1"/>
</dbReference>
<dbReference type="RefSeq" id="WP_095673003.1">
    <property type="nucleotide sequence ID" value="NZ_CP016773.1"/>
</dbReference>
<dbReference type="AlphaFoldDB" id="A0A249KF30"/>
<proteinExistence type="inferred from homology"/>
<dbReference type="GO" id="GO:0004089">
    <property type="term" value="F:carbonate dehydratase activity"/>
    <property type="evidence" value="ECO:0007669"/>
    <property type="project" value="UniProtKB-EC"/>
</dbReference>
<comment type="similarity">
    <text evidence="1">Belongs to the beta-class carbonic anhydrase family.</text>
</comment>
<organism evidence="8 9">
    <name type="scientific">Candidatus Planktophila sulfonica</name>
    <dbReference type="NCBI Taxonomy" id="1884904"/>
    <lineage>
        <taxon>Bacteria</taxon>
        <taxon>Bacillati</taxon>
        <taxon>Actinomycetota</taxon>
        <taxon>Actinomycetes</taxon>
        <taxon>Candidatus Nanopelagicales</taxon>
        <taxon>Candidatus Nanopelagicaceae</taxon>
        <taxon>Candidatus Planktophila</taxon>
    </lineage>
</organism>
<comment type="function">
    <text evidence="5">Catalyzes the reversible hydration of carbon dioxide to form bicarbonate.</text>
</comment>
<dbReference type="SUPFAM" id="SSF53056">
    <property type="entry name" value="beta-carbonic anhydrase, cab"/>
    <property type="match status" value="1"/>
</dbReference>
<dbReference type="PANTHER" id="PTHR43175">
    <property type="entry name" value="CARBONIC ANHYDRASE"/>
    <property type="match status" value="1"/>
</dbReference>
<dbReference type="OrthoDB" id="8968066at2"/>
<comment type="cofactor">
    <cofactor evidence="7">
        <name>Zn(2+)</name>
        <dbReference type="ChEBI" id="CHEBI:29105"/>
    </cofactor>
    <text evidence="7">Binds 1 zinc ion per subunit.</text>
</comment>
<feature type="binding site" evidence="7">
    <location>
        <position position="96"/>
    </location>
    <ligand>
        <name>Zn(2+)</name>
        <dbReference type="ChEBI" id="CHEBI:29105"/>
    </ligand>
</feature>
<evidence type="ECO:0000313" key="8">
    <source>
        <dbReference type="EMBL" id="ASY15410.1"/>
    </source>
</evidence>
<feature type="binding site" evidence="7">
    <location>
        <position position="43"/>
    </location>
    <ligand>
        <name>Zn(2+)</name>
        <dbReference type="ChEBI" id="CHEBI:29105"/>
    </ligand>
</feature>
<accession>A0A249KF30</accession>
<sequence length="172" mass="18917">MSNNSFPHESFDDLLAANAEYQKTFKYSGLTGSAAKGLAIVTCMDSRINPLSVIGLRSGDAKILRNAGARVTEDVIRTLVLATYLLNVNRILVMPHTDCKMAENDEADFHKLIDEQYGVNTSSLEFRTSRDQRGSLASDLNRIRSYPLLREGVVVAGAIYDVKTGTIEPFEG</sequence>
<gene>
    <name evidence="8" type="ORF">A1sIA56_00420</name>
</gene>
<keyword evidence="3 7" id="KW-0479">Metal-binding</keyword>
<dbReference type="Pfam" id="PF00484">
    <property type="entry name" value="Pro_CA"/>
    <property type="match status" value="1"/>
</dbReference>
<dbReference type="GO" id="GO:0008270">
    <property type="term" value="F:zinc ion binding"/>
    <property type="evidence" value="ECO:0007669"/>
    <property type="project" value="InterPro"/>
</dbReference>
<comment type="catalytic activity">
    <reaction evidence="6">
        <text>hydrogencarbonate + H(+) = CO2 + H2O</text>
        <dbReference type="Rhea" id="RHEA:10748"/>
        <dbReference type="ChEBI" id="CHEBI:15377"/>
        <dbReference type="ChEBI" id="CHEBI:15378"/>
        <dbReference type="ChEBI" id="CHEBI:16526"/>
        <dbReference type="ChEBI" id="CHEBI:17544"/>
        <dbReference type="EC" id="4.2.1.1"/>
    </reaction>
</comment>
<dbReference type="KEGG" id="psuf:A1sIA56_00420"/>
<name>A0A249KF30_9ACTN</name>
<evidence type="ECO:0000256" key="4">
    <source>
        <dbReference type="ARBA" id="ARBA00022833"/>
    </source>
</evidence>
<dbReference type="InterPro" id="IPR036874">
    <property type="entry name" value="Carbonic_anhydrase_sf"/>
</dbReference>
<feature type="binding site" evidence="7">
    <location>
        <position position="99"/>
    </location>
    <ligand>
        <name>Zn(2+)</name>
        <dbReference type="ChEBI" id="CHEBI:29105"/>
    </ligand>
</feature>
<evidence type="ECO:0000256" key="7">
    <source>
        <dbReference type="PIRSR" id="PIRSR601765-1"/>
    </source>
</evidence>